<dbReference type="InterPro" id="IPR013078">
    <property type="entry name" value="His_Pase_superF_clade-1"/>
</dbReference>
<name>A0ABY6HUV3_9ARCH</name>
<proteinExistence type="predicted"/>
<gene>
    <name evidence="1" type="ORF">NEF87_003418</name>
</gene>
<dbReference type="SUPFAM" id="SSF53254">
    <property type="entry name" value="Phosphoglycerate mutase-like"/>
    <property type="match status" value="1"/>
</dbReference>
<protein>
    <recommendedName>
        <fullName evidence="3">Histidine phosphatase family protein</fullName>
    </recommendedName>
</protein>
<evidence type="ECO:0000313" key="1">
    <source>
        <dbReference type="EMBL" id="UYP47133.1"/>
    </source>
</evidence>
<evidence type="ECO:0000313" key="2">
    <source>
        <dbReference type="Proteomes" id="UP001208689"/>
    </source>
</evidence>
<accession>A0ABY6HUV3</accession>
<dbReference type="Proteomes" id="UP001208689">
    <property type="component" value="Chromosome"/>
</dbReference>
<keyword evidence="2" id="KW-1185">Reference proteome</keyword>
<organism evidence="1 2">
    <name type="scientific">Candidatus Lokiarchaeum ossiferum</name>
    <dbReference type="NCBI Taxonomy" id="2951803"/>
    <lineage>
        <taxon>Archaea</taxon>
        <taxon>Promethearchaeati</taxon>
        <taxon>Promethearchaeota</taxon>
        <taxon>Promethearchaeia</taxon>
        <taxon>Promethearchaeales</taxon>
        <taxon>Promethearchaeaceae</taxon>
        <taxon>Candidatus Lokiarchaeum</taxon>
    </lineage>
</organism>
<dbReference type="Gene3D" id="3.40.50.1240">
    <property type="entry name" value="Phosphoglycerate mutase-like"/>
    <property type="match status" value="1"/>
</dbReference>
<reference evidence="1" key="1">
    <citation type="submission" date="2022-09" db="EMBL/GenBank/DDBJ databases">
        <title>Actin cytoskeleton and complex cell architecture in an #Asgard archaeon.</title>
        <authorList>
            <person name="Ponce Toledo R.I."/>
            <person name="Schleper C."/>
            <person name="Rodrigues Oliveira T."/>
            <person name="Wollweber F."/>
            <person name="Xu J."/>
            <person name="Rittmann S."/>
            <person name="Klingl A."/>
            <person name="Pilhofer M."/>
        </authorList>
    </citation>
    <scope>NUCLEOTIDE SEQUENCE</scope>
    <source>
        <strain evidence="1">B-35</strain>
    </source>
</reference>
<sequence>MCNEMSSKIFFLRHASTMVDLTIPSHTWELSPQGIQMSQEIAFFPHFSTVKHIYCSMEKKTYLTISPFAEQHKLLLDCHAGLDEVHFKGLPLSDPEQFKDLKFQCFQNLDLSISGSETFRRGLNRFKKTLSEIQQRHLSEDILIVSHGTILSLFFADLLGILNDGNAMFNRWCNLSFCAWGAVESGSILHDLSRLRIN</sequence>
<dbReference type="EMBL" id="CP104013">
    <property type="protein sequence ID" value="UYP47133.1"/>
    <property type="molecule type" value="Genomic_DNA"/>
</dbReference>
<dbReference type="Pfam" id="PF00300">
    <property type="entry name" value="His_Phos_1"/>
    <property type="match status" value="1"/>
</dbReference>
<evidence type="ECO:0008006" key="3">
    <source>
        <dbReference type="Google" id="ProtNLM"/>
    </source>
</evidence>
<dbReference type="InterPro" id="IPR029033">
    <property type="entry name" value="His_PPase_superfam"/>
</dbReference>
<dbReference type="CDD" id="cd07067">
    <property type="entry name" value="HP_PGM_like"/>
    <property type="match status" value="1"/>
</dbReference>